<evidence type="ECO:0000313" key="2">
    <source>
        <dbReference type="EMBL" id="MCO8297448.1"/>
    </source>
</evidence>
<name>A0AB35HMU2_TETHA</name>
<dbReference type="RefSeq" id="WP_253210012.1">
    <property type="nucleotide sequence ID" value="NZ_JACACB010000005.1"/>
</dbReference>
<dbReference type="Gene3D" id="1.10.150.130">
    <property type="match status" value="1"/>
</dbReference>
<dbReference type="Proteomes" id="UP001057280">
    <property type="component" value="Unassembled WGS sequence"/>
</dbReference>
<dbReference type="AlphaFoldDB" id="A0AB35HMU2"/>
<keyword evidence="1" id="KW-0238">DNA-binding</keyword>
<evidence type="ECO:0000256" key="1">
    <source>
        <dbReference type="ARBA" id="ARBA00023125"/>
    </source>
</evidence>
<dbReference type="InterPro" id="IPR010998">
    <property type="entry name" value="Integrase_recombinase_N"/>
</dbReference>
<reference evidence="2" key="1">
    <citation type="submission" date="2020-06" db="EMBL/GenBank/DDBJ databases">
        <authorList>
            <person name="Link T."/>
            <person name="Ehrmann M."/>
        </authorList>
    </citation>
    <scope>NUCLEOTIDE SEQUENCE</scope>
    <source>
        <strain evidence="2">TMW 2.2257</strain>
    </source>
</reference>
<dbReference type="GO" id="GO:0003677">
    <property type="term" value="F:DNA binding"/>
    <property type="evidence" value="ECO:0007669"/>
    <property type="project" value="UniProtKB-KW"/>
</dbReference>
<comment type="caution">
    <text evidence="2">The sequence shown here is derived from an EMBL/GenBank/DDBJ whole genome shotgun (WGS) entry which is preliminary data.</text>
</comment>
<organism evidence="2 3">
    <name type="scientific">Tetragenococcus halophilus</name>
    <name type="common">Pediococcus halophilus</name>
    <dbReference type="NCBI Taxonomy" id="51669"/>
    <lineage>
        <taxon>Bacteria</taxon>
        <taxon>Bacillati</taxon>
        <taxon>Bacillota</taxon>
        <taxon>Bacilli</taxon>
        <taxon>Lactobacillales</taxon>
        <taxon>Enterococcaceae</taxon>
        <taxon>Tetragenococcus</taxon>
    </lineage>
</organism>
<proteinExistence type="predicted"/>
<dbReference type="EMBL" id="JACACB010000005">
    <property type="protein sequence ID" value="MCO8297448.1"/>
    <property type="molecule type" value="Genomic_DNA"/>
</dbReference>
<gene>
    <name evidence="2" type="ORF">HXW75_03045</name>
</gene>
<sequence length="140" mass="17051">MEEYENYEAEAEKIREHNEQLLEEFQQWLIDKKLSVKTVNKHTDNIDFYINMFLLYYEPWEAKEGVPLVGNFLGDWFIRKAMWSSIAQIKENIASLKKFYTFMYERGDIDKDTLVYLKETIKEDKDEWISNMMDYDFPLM</sequence>
<evidence type="ECO:0000313" key="3">
    <source>
        <dbReference type="Proteomes" id="UP001057280"/>
    </source>
</evidence>
<protein>
    <submittedName>
        <fullName evidence="2">Recombinase</fullName>
    </submittedName>
</protein>
<accession>A0AB35HMU2</accession>
<reference evidence="2" key="2">
    <citation type="journal article" date="2021" name="BMC Microbiol.">
        <title>The diversity among the species Tetragenococcus halophilus including new isolates from a lupine seed fermentation.</title>
        <authorList>
            <person name="Link T."/>
            <person name="Vogel R.F."/>
            <person name="Ehrmann M.A."/>
        </authorList>
    </citation>
    <scope>NUCLEOTIDE SEQUENCE</scope>
    <source>
        <strain evidence="2">TMW 2.2257</strain>
    </source>
</reference>